<dbReference type="Gramene" id="evm.model.03.1191">
    <property type="protein sequence ID" value="cds.evm.model.03.1191"/>
    <property type="gene ID" value="evm.TU.03.1191"/>
</dbReference>
<feature type="compositionally biased region" description="Polar residues" evidence="1">
    <location>
        <begin position="70"/>
        <end position="80"/>
    </location>
</feature>
<feature type="compositionally biased region" description="Basic and acidic residues" evidence="1">
    <location>
        <begin position="10"/>
        <end position="38"/>
    </location>
</feature>
<reference evidence="2" key="2">
    <citation type="submission" date="2021-03" db="UniProtKB">
        <authorList>
            <consortium name="EnsemblPlants"/>
        </authorList>
    </citation>
    <scope>IDENTIFICATION</scope>
</reference>
<sequence length="229" mass="25863">MGNSRNNNGDCDKNSGRIAQHREWQPRNQPREGNDHPRNSRPRGRREDLEVNSDYRSNYPDSHGNDKVESQANDQPNQWKGLQSKCRRKAKIWAAGDDQQLLPPLVAGRLDVISGGIHLTVNSGNSQEKYAQSLRHESSDDVLAIQERVPKQPRPRRARVVHPRQGRVRRLLPPAKPPADIMRGTRVHQPFSPPATSTPTRFPAAASCPHASFSLQQPSRKDQIQNILQ</sequence>
<organism evidence="2 3">
    <name type="scientific">Cannabis sativa</name>
    <name type="common">Hemp</name>
    <name type="synonym">Marijuana</name>
    <dbReference type="NCBI Taxonomy" id="3483"/>
    <lineage>
        <taxon>Eukaryota</taxon>
        <taxon>Viridiplantae</taxon>
        <taxon>Streptophyta</taxon>
        <taxon>Embryophyta</taxon>
        <taxon>Tracheophyta</taxon>
        <taxon>Spermatophyta</taxon>
        <taxon>Magnoliopsida</taxon>
        <taxon>eudicotyledons</taxon>
        <taxon>Gunneridae</taxon>
        <taxon>Pentapetalae</taxon>
        <taxon>rosids</taxon>
        <taxon>fabids</taxon>
        <taxon>Rosales</taxon>
        <taxon>Cannabaceae</taxon>
        <taxon>Cannabis</taxon>
    </lineage>
</organism>
<dbReference type="AlphaFoldDB" id="A0A803P4B9"/>
<dbReference type="EMBL" id="UZAU01000288">
    <property type="status" value="NOT_ANNOTATED_CDS"/>
    <property type="molecule type" value="Genomic_DNA"/>
</dbReference>
<reference evidence="2" key="1">
    <citation type="submission" date="2018-11" db="EMBL/GenBank/DDBJ databases">
        <authorList>
            <person name="Grassa J C."/>
        </authorList>
    </citation>
    <scope>NUCLEOTIDE SEQUENCE [LARGE SCALE GENOMIC DNA]</scope>
</reference>
<evidence type="ECO:0000256" key="1">
    <source>
        <dbReference type="SAM" id="MobiDB-lite"/>
    </source>
</evidence>
<evidence type="ECO:0000313" key="3">
    <source>
        <dbReference type="Proteomes" id="UP000596661"/>
    </source>
</evidence>
<evidence type="ECO:0000313" key="2">
    <source>
        <dbReference type="EnsemblPlants" id="cds.evm.model.03.1191"/>
    </source>
</evidence>
<proteinExistence type="predicted"/>
<protein>
    <submittedName>
        <fullName evidence="2">Uncharacterized protein</fullName>
    </submittedName>
</protein>
<feature type="region of interest" description="Disordered" evidence="1">
    <location>
        <begin position="1"/>
        <end position="80"/>
    </location>
</feature>
<dbReference type="Proteomes" id="UP000596661">
    <property type="component" value="Chromosome 3"/>
</dbReference>
<feature type="region of interest" description="Disordered" evidence="1">
    <location>
        <begin position="162"/>
        <end position="206"/>
    </location>
</feature>
<name>A0A803P4B9_CANSA</name>
<dbReference type="EnsemblPlants" id="evm.model.03.1191">
    <property type="protein sequence ID" value="cds.evm.model.03.1191"/>
    <property type="gene ID" value="evm.TU.03.1191"/>
</dbReference>
<accession>A0A803P4B9</accession>
<keyword evidence="3" id="KW-1185">Reference proteome</keyword>